<evidence type="ECO:0008006" key="3">
    <source>
        <dbReference type="Google" id="ProtNLM"/>
    </source>
</evidence>
<sequence>MLDCYDVMEVVLEYTNFKDLWSLAQTDKALQLMIRRFFRTRVDRQIAMFLKPKSPPVEQLETLLYKFWERITLSHSAVHGSLLLYMERCVRAAKPWVPGNLNIAVPFGAVRPWIRYFSDESAGTLKYREVEVDSFVLWHIASRWELEIIPGKFIIITETRGPCVAEAVIVSPHTANMQLLTRDFLIMYYPQKAFDESALDSWHYPTIPASQDLDRRGVRKSIDNSSWVTQCGWACPILWRRVSKDRGTLIFRVGDDTAVLDRTITCSHLKWRLGDTCYNSECKNYATHYYPYIPGYFSALGAELRSTLRDQ</sequence>
<organism evidence="1 2">
    <name type="scientific">Favolaschia claudopus</name>
    <dbReference type="NCBI Taxonomy" id="2862362"/>
    <lineage>
        <taxon>Eukaryota</taxon>
        <taxon>Fungi</taxon>
        <taxon>Dikarya</taxon>
        <taxon>Basidiomycota</taxon>
        <taxon>Agaricomycotina</taxon>
        <taxon>Agaricomycetes</taxon>
        <taxon>Agaricomycetidae</taxon>
        <taxon>Agaricales</taxon>
        <taxon>Marasmiineae</taxon>
        <taxon>Mycenaceae</taxon>
        <taxon>Favolaschia</taxon>
    </lineage>
</organism>
<dbReference type="EMBL" id="JAWWNJ010000079">
    <property type="protein sequence ID" value="KAK7002265.1"/>
    <property type="molecule type" value="Genomic_DNA"/>
</dbReference>
<gene>
    <name evidence="1" type="ORF">R3P38DRAFT_3215417</name>
</gene>
<evidence type="ECO:0000313" key="1">
    <source>
        <dbReference type="EMBL" id="KAK7002265.1"/>
    </source>
</evidence>
<comment type="caution">
    <text evidence="1">The sequence shown here is derived from an EMBL/GenBank/DDBJ whole genome shotgun (WGS) entry which is preliminary data.</text>
</comment>
<keyword evidence="2" id="KW-1185">Reference proteome</keyword>
<proteinExistence type="predicted"/>
<protein>
    <recommendedName>
        <fullName evidence="3">F-box protein</fullName>
    </recommendedName>
</protein>
<reference evidence="1 2" key="1">
    <citation type="journal article" date="2024" name="J Genomics">
        <title>Draft genome sequencing and assembly of Favolaschia claudopus CIRM-BRFM 2984 isolated from oak limbs.</title>
        <authorList>
            <person name="Navarro D."/>
            <person name="Drula E."/>
            <person name="Chaduli D."/>
            <person name="Cazenave R."/>
            <person name="Ahrendt S."/>
            <person name="Wang J."/>
            <person name="Lipzen A."/>
            <person name="Daum C."/>
            <person name="Barry K."/>
            <person name="Grigoriev I.V."/>
            <person name="Favel A."/>
            <person name="Rosso M.N."/>
            <person name="Martin F."/>
        </authorList>
    </citation>
    <scope>NUCLEOTIDE SEQUENCE [LARGE SCALE GENOMIC DNA]</scope>
    <source>
        <strain evidence="1 2">CIRM-BRFM 2984</strain>
    </source>
</reference>
<accession>A0AAW0A7J3</accession>
<dbReference type="AlphaFoldDB" id="A0AAW0A7J3"/>
<evidence type="ECO:0000313" key="2">
    <source>
        <dbReference type="Proteomes" id="UP001362999"/>
    </source>
</evidence>
<dbReference type="Proteomes" id="UP001362999">
    <property type="component" value="Unassembled WGS sequence"/>
</dbReference>
<name>A0AAW0A7J3_9AGAR</name>